<dbReference type="EMBL" id="BQNB010021336">
    <property type="protein sequence ID" value="GJU05321.1"/>
    <property type="molecule type" value="Genomic_DNA"/>
</dbReference>
<dbReference type="Proteomes" id="UP001151760">
    <property type="component" value="Unassembled WGS sequence"/>
</dbReference>
<protein>
    <submittedName>
        <fullName evidence="1">Uncharacterized protein</fullName>
    </submittedName>
</protein>
<sequence>MEEPTDAGCRTPERDVNMAWNFKENDEPFPYYTQMYGSPSAYIAYSEEVELQRSKQTKRVPAYFDDVPSFDLKFTQETESIRTSVGLSNADDSIGETQKLLEYLTTYDSQTEPNLDVFHTPEHEKLVPARSGVSGNGSGIGLKCGMMGSSAITTYKICEATPLQTIVPKFVNDRTRRNTKPGKVMCSPYIRRAVYLKASTTIHEQLAADCLFSGRFAETDILFRTDFVNGPRGVLESLCPGIRIASGVVDIFTKILNHAEKFRDPLKPMQKTYSQRF</sequence>
<name>A0ABQ5IYL1_9ASTR</name>
<evidence type="ECO:0000313" key="2">
    <source>
        <dbReference type="Proteomes" id="UP001151760"/>
    </source>
</evidence>
<evidence type="ECO:0000313" key="1">
    <source>
        <dbReference type="EMBL" id="GJU05321.1"/>
    </source>
</evidence>
<proteinExistence type="predicted"/>
<reference evidence="1" key="2">
    <citation type="submission" date="2022-01" db="EMBL/GenBank/DDBJ databases">
        <authorList>
            <person name="Yamashiro T."/>
            <person name="Shiraishi A."/>
            <person name="Satake H."/>
            <person name="Nakayama K."/>
        </authorList>
    </citation>
    <scope>NUCLEOTIDE SEQUENCE</scope>
</reference>
<gene>
    <name evidence="1" type="ORF">Tco_1121751</name>
</gene>
<keyword evidence="2" id="KW-1185">Reference proteome</keyword>
<organism evidence="1 2">
    <name type="scientific">Tanacetum coccineum</name>
    <dbReference type="NCBI Taxonomy" id="301880"/>
    <lineage>
        <taxon>Eukaryota</taxon>
        <taxon>Viridiplantae</taxon>
        <taxon>Streptophyta</taxon>
        <taxon>Embryophyta</taxon>
        <taxon>Tracheophyta</taxon>
        <taxon>Spermatophyta</taxon>
        <taxon>Magnoliopsida</taxon>
        <taxon>eudicotyledons</taxon>
        <taxon>Gunneridae</taxon>
        <taxon>Pentapetalae</taxon>
        <taxon>asterids</taxon>
        <taxon>campanulids</taxon>
        <taxon>Asterales</taxon>
        <taxon>Asteraceae</taxon>
        <taxon>Asteroideae</taxon>
        <taxon>Anthemideae</taxon>
        <taxon>Anthemidinae</taxon>
        <taxon>Tanacetum</taxon>
    </lineage>
</organism>
<comment type="caution">
    <text evidence="1">The sequence shown here is derived from an EMBL/GenBank/DDBJ whole genome shotgun (WGS) entry which is preliminary data.</text>
</comment>
<reference evidence="1" key="1">
    <citation type="journal article" date="2022" name="Int. J. Mol. Sci.">
        <title>Draft Genome of Tanacetum Coccineum: Genomic Comparison of Closely Related Tanacetum-Family Plants.</title>
        <authorList>
            <person name="Yamashiro T."/>
            <person name="Shiraishi A."/>
            <person name="Nakayama K."/>
            <person name="Satake H."/>
        </authorList>
    </citation>
    <scope>NUCLEOTIDE SEQUENCE</scope>
</reference>
<accession>A0ABQ5IYL1</accession>